<dbReference type="Proteomes" id="UP000274661">
    <property type="component" value="Unassembled WGS sequence"/>
</dbReference>
<accession>A0A3R9YIL1</accession>
<proteinExistence type="predicted"/>
<name>A0A3R9YIL1_9SPHN</name>
<sequence length="526" mass="55891">MKILLFSAASALALAATPAAAQMMTMPGMTMDHGQHRRAAKKPAIAKKTVVKKTVAKKTVAKKPSAASPAAPHAGHGVAMPATDDRSMPIGQGSMPMDHGSMPMGGGSMPMAVPGGPAQPAMPMDHGSMAGMDHGAMAGMHDMKAGLGPYSMNREASGTSWQPDTSNHMGVMAMAGGWHLMGMGVLNLVADTQGSRRGADKLFPSGMLMGMAQHPLGDGTLQFKAMLSPDPIMGKRGYPLLLASGETADGVTRLVDRQHPHDFFMELSASVSQNVGRKGSVFLYAGLPGEPAFGPPTFMHRESIMDSPEAPIAHHWLDSTHISFGVLTAGAVLGNAKVEVSRFNGREPDQHRWNIETGPLDSTAVRLSWNPTRELSLQGSWGHFKDPEQLEPGVDQERLSASAIYTRQIGPDLHWSTTLAWGRKTVEHHKDDAFVLESSVRKGEWTVFGRGEVTENSELLDTAEHGPSFRVGKVSLGAVRDVPVAEHVALGVGALASVNFLPADLAPLYGGRHPLGAMGFVRMKVN</sequence>
<gene>
    <name evidence="3" type="ORF">HMF7854_07575</name>
</gene>
<dbReference type="AlphaFoldDB" id="A0A3R9YIL1"/>
<dbReference type="RefSeq" id="WP_126718541.1">
    <property type="nucleotide sequence ID" value="NZ_RWJF01000001.1"/>
</dbReference>
<organism evidence="3 4">
    <name type="scientific">Sphingomonas ginkgonis</name>
    <dbReference type="NCBI Taxonomy" id="2315330"/>
    <lineage>
        <taxon>Bacteria</taxon>
        <taxon>Pseudomonadati</taxon>
        <taxon>Pseudomonadota</taxon>
        <taxon>Alphaproteobacteria</taxon>
        <taxon>Sphingomonadales</taxon>
        <taxon>Sphingomonadaceae</taxon>
        <taxon>Sphingomonas</taxon>
    </lineage>
</organism>
<dbReference type="EMBL" id="RWJF01000001">
    <property type="protein sequence ID" value="RST30707.1"/>
    <property type="molecule type" value="Genomic_DNA"/>
</dbReference>
<feature type="signal peptide" evidence="2">
    <location>
        <begin position="1"/>
        <end position="21"/>
    </location>
</feature>
<feature type="region of interest" description="Disordered" evidence="1">
    <location>
        <begin position="56"/>
        <end position="85"/>
    </location>
</feature>
<evidence type="ECO:0000256" key="1">
    <source>
        <dbReference type="SAM" id="MobiDB-lite"/>
    </source>
</evidence>
<evidence type="ECO:0000256" key="2">
    <source>
        <dbReference type="SAM" id="SignalP"/>
    </source>
</evidence>
<reference evidence="3 4" key="1">
    <citation type="submission" date="2018-12" db="EMBL/GenBank/DDBJ databases">
        <title>Sphingomonas sp. HMF7854 Genome sequencing and assembly.</title>
        <authorList>
            <person name="Cha I."/>
            <person name="Kang H."/>
            <person name="Kim H."/>
            <person name="Kang J."/>
            <person name="Joh K."/>
        </authorList>
    </citation>
    <scope>NUCLEOTIDE SEQUENCE [LARGE SCALE GENOMIC DNA]</scope>
    <source>
        <strain evidence="3 4">HMF7854</strain>
    </source>
</reference>
<protein>
    <submittedName>
        <fullName evidence="3">Uncharacterized protein</fullName>
    </submittedName>
</protein>
<dbReference type="OrthoDB" id="5490906at2"/>
<keyword evidence="4" id="KW-1185">Reference proteome</keyword>
<feature type="compositionally biased region" description="Low complexity" evidence="1">
    <location>
        <begin position="62"/>
        <end position="72"/>
    </location>
</feature>
<evidence type="ECO:0000313" key="4">
    <source>
        <dbReference type="Proteomes" id="UP000274661"/>
    </source>
</evidence>
<feature type="chain" id="PRO_5018668119" evidence="2">
    <location>
        <begin position="22"/>
        <end position="526"/>
    </location>
</feature>
<keyword evidence="2" id="KW-0732">Signal</keyword>
<evidence type="ECO:0000313" key="3">
    <source>
        <dbReference type="EMBL" id="RST30707.1"/>
    </source>
</evidence>
<comment type="caution">
    <text evidence="3">The sequence shown here is derived from an EMBL/GenBank/DDBJ whole genome shotgun (WGS) entry which is preliminary data.</text>
</comment>